<dbReference type="NCBIfam" id="TIGR00732">
    <property type="entry name" value="dprA"/>
    <property type="match status" value="1"/>
</dbReference>
<evidence type="ECO:0000313" key="4">
    <source>
        <dbReference type="EMBL" id="RCS29449.1"/>
    </source>
</evidence>
<evidence type="ECO:0000313" key="5">
    <source>
        <dbReference type="Proteomes" id="UP000252387"/>
    </source>
</evidence>
<feature type="domain" description="Smf/DprA SLOG" evidence="2">
    <location>
        <begin position="82"/>
        <end position="289"/>
    </location>
</feature>
<keyword evidence="5" id="KW-1185">Reference proteome</keyword>
<dbReference type="Proteomes" id="UP000252387">
    <property type="component" value="Unassembled WGS sequence"/>
</dbReference>
<evidence type="ECO:0000259" key="3">
    <source>
        <dbReference type="Pfam" id="PF17782"/>
    </source>
</evidence>
<evidence type="ECO:0000259" key="2">
    <source>
        <dbReference type="Pfam" id="PF02481"/>
    </source>
</evidence>
<dbReference type="AlphaFoldDB" id="A0A368KBX8"/>
<dbReference type="OrthoDB" id="9785707at2"/>
<name>A0A368KBX8_9GAMM</name>
<dbReference type="PANTHER" id="PTHR43022:SF1">
    <property type="entry name" value="PROTEIN SMF"/>
    <property type="match status" value="1"/>
</dbReference>
<dbReference type="InterPro" id="IPR041614">
    <property type="entry name" value="DprA_WH"/>
</dbReference>
<dbReference type="InterPro" id="IPR036388">
    <property type="entry name" value="WH-like_DNA-bd_sf"/>
</dbReference>
<dbReference type="GO" id="GO:0009294">
    <property type="term" value="P:DNA-mediated transformation"/>
    <property type="evidence" value="ECO:0007669"/>
    <property type="project" value="InterPro"/>
</dbReference>
<reference evidence="4 5" key="1">
    <citation type="submission" date="2018-05" db="EMBL/GenBank/DDBJ databases">
        <title>Draft genome sequence of Rhodanobacter denitrificans Yn1 isolated from gold copper mine.</title>
        <authorList>
            <person name="Yang N."/>
            <person name="Mazhar H.S."/>
            <person name="Rensing C."/>
        </authorList>
    </citation>
    <scope>NUCLEOTIDE SEQUENCE [LARGE SCALE GENOMIC DNA]</scope>
    <source>
        <strain evidence="4 5">Yn1</strain>
    </source>
</reference>
<dbReference type="EMBL" id="QFWQ01000006">
    <property type="protein sequence ID" value="RCS29449.1"/>
    <property type="molecule type" value="Genomic_DNA"/>
</dbReference>
<dbReference type="Pfam" id="PF17782">
    <property type="entry name" value="WHD_DprA"/>
    <property type="match status" value="1"/>
</dbReference>
<dbReference type="Gene3D" id="1.10.10.10">
    <property type="entry name" value="Winged helix-like DNA-binding domain superfamily/Winged helix DNA-binding domain"/>
    <property type="match status" value="1"/>
</dbReference>
<dbReference type="RefSeq" id="WP_114343009.1">
    <property type="nucleotide sequence ID" value="NZ_QFWQ01000006.1"/>
</dbReference>
<sequence>MTMDDPDELRAWLVALRTPGLGPGGLRERLDDAGGDIRAALRQLRRRAAPLGEPAQAWLARPDEERLASDQAWLAEPGHRLLRCTEADFPPQLEHIPQPPAVLFVAGDASLLLHPQVAIVGARSASAAGLAHARTFARALAAAGFAITSGMADGIDGAAHVAALDAEAPTLAVVGTGPDRVYPRKHQALARRIAAHGALVSEFPPGMPARADHFPRRNRIIAGLSLGTLVIEAGLRSGSLITARLAAEQGREVFALPGSIHNPLARGCHRLIRDGARLIEDAAEIVETLTLAARMLGGELAVRLREPNDGAIRFDGMGGTPSGLGGRGNDAEYRRLLTELGHAPATLDELVQRTGQSTAALSSMLLMLELEARVECLPGNRYQRLPGG</sequence>
<comment type="similarity">
    <text evidence="1">Belongs to the DprA/Smf family.</text>
</comment>
<dbReference type="Gene3D" id="3.40.50.450">
    <property type="match status" value="1"/>
</dbReference>
<comment type="caution">
    <text evidence="4">The sequence shown here is derived from an EMBL/GenBank/DDBJ whole genome shotgun (WGS) entry which is preliminary data.</text>
</comment>
<dbReference type="SUPFAM" id="SSF102405">
    <property type="entry name" value="MCP/YpsA-like"/>
    <property type="match status" value="1"/>
</dbReference>
<protein>
    <submittedName>
        <fullName evidence="4">DNA-protecting protein DprA</fullName>
    </submittedName>
</protein>
<organism evidence="4 5">
    <name type="scientific">Rhodanobacter denitrificans</name>
    <dbReference type="NCBI Taxonomy" id="666685"/>
    <lineage>
        <taxon>Bacteria</taxon>
        <taxon>Pseudomonadati</taxon>
        <taxon>Pseudomonadota</taxon>
        <taxon>Gammaproteobacteria</taxon>
        <taxon>Lysobacterales</taxon>
        <taxon>Rhodanobacteraceae</taxon>
        <taxon>Rhodanobacter</taxon>
    </lineage>
</organism>
<accession>A0A368KBX8</accession>
<evidence type="ECO:0000256" key="1">
    <source>
        <dbReference type="ARBA" id="ARBA00006525"/>
    </source>
</evidence>
<dbReference type="PANTHER" id="PTHR43022">
    <property type="entry name" value="PROTEIN SMF"/>
    <property type="match status" value="1"/>
</dbReference>
<gene>
    <name evidence="4" type="primary">dprA</name>
    <name evidence="4" type="ORF">DEO45_09735</name>
</gene>
<dbReference type="InterPro" id="IPR057666">
    <property type="entry name" value="DrpA_SLOG"/>
</dbReference>
<dbReference type="Pfam" id="PF02481">
    <property type="entry name" value="DNA_processg_A"/>
    <property type="match status" value="1"/>
</dbReference>
<proteinExistence type="inferred from homology"/>
<feature type="domain" description="DprA winged helix" evidence="3">
    <location>
        <begin position="329"/>
        <end position="380"/>
    </location>
</feature>
<dbReference type="InterPro" id="IPR003488">
    <property type="entry name" value="DprA"/>
</dbReference>